<dbReference type="Gene3D" id="1.50.10.100">
    <property type="entry name" value="Chondroitin AC/alginate lyase"/>
    <property type="match status" value="1"/>
</dbReference>
<dbReference type="InterPro" id="IPR012480">
    <property type="entry name" value="Hepar_II_III_C"/>
</dbReference>
<dbReference type="Gene3D" id="2.70.98.70">
    <property type="match status" value="1"/>
</dbReference>
<dbReference type="InterPro" id="IPR008929">
    <property type="entry name" value="Chondroitin_lyas"/>
</dbReference>
<protein>
    <submittedName>
        <fullName evidence="3">Heparinase ii iii family protein</fullName>
    </submittedName>
</protein>
<dbReference type="AlphaFoldDB" id="A0A0J7L094"/>
<evidence type="ECO:0000313" key="4">
    <source>
        <dbReference type="Proteomes" id="UP000036403"/>
    </source>
</evidence>
<organism evidence="3 4">
    <name type="scientific">Lasius niger</name>
    <name type="common">Black garden ant</name>
    <dbReference type="NCBI Taxonomy" id="67767"/>
    <lineage>
        <taxon>Eukaryota</taxon>
        <taxon>Metazoa</taxon>
        <taxon>Ecdysozoa</taxon>
        <taxon>Arthropoda</taxon>
        <taxon>Hexapoda</taxon>
        <taxon>Insecta</taxon>
        <taxon>Pterygota</taxon>
        <taxon>Neoptera</taxon>
        <taxon>Endopterygota</taxon>
        <taxon>Hymenoptera</taxon>
        <taxon>Apocrita</taxon>
        <taxon>Aculeata</taxon>
        <taxon>Formicoidea</taxon>
        <taxon>Formicidae</taxon>
        <taxon>Formicinae</taxon>
        <taxon>Lasius</taxon>
        <taxon>Lasius</taxon>
    </lineage>
</organism>
<gene>
    <name evidence="3" type="ORF">RF55_3745</name>
</gene>
<evidence type="ECO:0000259" key="2">
    <source>
        <dbReference type="Pfam" id="PF07940"/>
    </source>
</evidence>
<proteinExistence type="predicted"/>
<dbReference type="Proteomes" id="UP000036403">
    <property type="component" value="Unassembled WGS sequence"/>
</dbReference>
<sequence length="509" mass="57207">MKPPSIPGKPPPDFQSISGIGSTWRGQALLRGELYFDGSFFPLIRPEQFNLRAEGSPSARLLGRAYMVAWGWRPPQDFLDDDPVLIGCRLLCWVIHYEYFMGTAPKAASSSVLSRLGQEGRLLSSLLPGEDCGSRNLIACAGLLAAYLVFPSQDGFLSRYERFSAEALESALLPGGTVVERNPSAQLDFVYLLYRLWEIHLLIGVEFPLQFKTALSRSVTSLAAQVHGDGALAIFNGASEGNADFIQALLRSLNIPVTFAASSFHDAFVRMECGKGLVLIDAGRPVEDLPQNKTHAGILSFEFSYGKTRIFSNMGAGILPERQKAWRQGSSHNLIVPNGKSCLLFKDEEDFIYAPRYIQRHTYTQDDGELIVLSHDFYRVSLGGTWERQIFLSHNGELLRGEELWYGRQMPDMVMRFHLHPDVDAVWEEDEIIIRSAGMAWRFSCEGGVLCLDDDLYVGKVVPKETKQIVIHATKHRQLEQYSFGTEDWIAGTKKSQRIFRWYLERVPA</sequence>
<comment type="subcellular location">
    <subcellularLocation>
        <location evidence="1">Cell envelope</location>
    </subcellularLocation>
</comment>
<reference evidence="3 4" key="1">
    <citation type="submission" date="2015-04" db="EMBL/GenBank/DDBJ databases">
        <title>Lasius niger genome sequencing.</title>
        <authorList>
            <person name="Konorov E.A."/>
            <person name="Nikitin M.A."/>
            <person name="Kirill M.V."/>
            <person name="Chang P."/>
        </authorList>
    </citation>
    <scope>NUCLEOTIDE SEQUENCE [LARGE SCALE GENOMIC DNA]</scope>
    <source>
        <tissue evidence="3">Whole</tissue>
    </source>
</reference>
<accession>A0A0J7L094</accession>
<keyword evidence="4" id="KW-1185">Reference proteome</keyword>
<feature type="domain" description="Heparinase II/III-like C-terminal" evidence="2">
    <location>
        <begin position="268"/>
        <end position="480"/>
    </location>
</feature>
<evidence type="ECO:0000313" key="3">
    <source>
        <dbReference type="EMBL" id="KMQ96013.1"/>
    </source>
</evidence>
<dbReference type="PaxDb" id="67767-A0A0J7L094"/>
<name>A0A0J7L094_LASNI</name>
<dbReference type="EMBL" id="LBMM01001612">
    <property type="protein sequence ID" value="KMQ96013.1"/>
    <property type="molecule type" value="Genomic_DNA"/>
</dbReference>
<comment type="caution">
    <text evidence="3">The sequence shown here is derived from an EMBL/GenBank/DDBJ whole genome shotgun (WGS) entry which is preliminary data.</text>
</comment>
<dbReference type="GO" id="GO:0016829">
    <property type="term" value="F:lyase activity"/>
    <property type="evidence" value="ECO:0007669"/>
    <property type="project" value="InterPro"/>
</dbReference>
<evidence type="ECO:0000256" key="1">
    <source>
        <dbReference type="ARBA" id="ARBA00004196"/>
    </source>
</evidence>
<dbReference type="Pfam" id="PF07940">
    <property type="entry name" value="Hepar_II_III_C"/>
    <property type="match status" value="1"/>
</dbReference>